<feature type="compositionally biased region" description="Basic residues" evidence="1">
    <location>
        <begin position="54"/>
        <end position="65"/>
    </location>
</feature>
<dbReference type="Pfam" id="PF04542">
    <property type="entry name" value="Sigma70_r2"/>
    <property type="match status" value="1"/>
</dbReference>
<organism evidence="3 4">
    <name type="scientific">Caldichromatium japonicum</name>
    <dbReference type="NCBI Taxonomy" id="2699430"/>
    <lineage>
        <taxon>Bacteria</taxon>
        <taxon>Pseudomonadati</taxon>
        <taxon>Pseudomonadota</taxon>
        <taxon>Gammaproteobacteria</taxon>
        <taxon>Chromatiales</taxon>
        <taxon>Chromatiaceae</taxon>
        <taxon>Caldichromatium</taxon>
    </lineage>
</organism>
<dbReference type="EMBL" id="CP048029">
    <property type="protein sequence ID" value="QIK37637.1"/>
    <property type="molecule type" value="Genomic_DNA"/>
</dbReference>
<evidence type="ECO:0000313" key="4">
    <source>
        <dbReference type="Proteomes" id="UP000502699"/>
    </source>
</evidence>
<evidence type="ECO:0000259" key="2">
    <source>
        <dbReference type="Pfam" id="PF04542"/>
    </source>
</evidence>
<gene>
    <name evidence="3" type="ORF">GWK36_06185</name>
</gene>
<dbReference type="AlphaFoldDB" id="A0A6G7VCX1"/>
<sequence length="65" mass="7160">MHGTPPCLLRAWSNHAPELKRYLDHRLGDSDEAADLLQDAFIKAHPAAPDHGARRGRHAAGKRGE</sequence>
<dbReference type="InterPro" id="IPR007627">
    <property type="entry name" value="RNA_pol_sigma70_r2"/>
</dbReference>
<feature type="domain" description="RNA polymerase sigma-70 region 2" evidence="2">
    <location>
        <begin position="14"/>
        <end position="55"/>
    </location>
</feature>
<name>A0A6G7VCX1_9GAMM</name>
<dbReference type="InterPro" id="IPR013325">
    <property type="entry name" value="RNA_pol_sigma_r2"/>
</dbReference>
<feature type="region of interest" description="Disordered" evidence="1">
    <location>
        <begin position="45"/>
        <end position="65"/>
    </location>
</feature>
<evidence type="ECO:0000256" key="1">
    <source>
        <dbReference type="SAM" id="MobiDB-lite"/>
    </source>
</evidence>
<protein>
    <recommendedName>
        <fullName evidence="2">RNA polymerase sigma-70 region 2 domain-containing protein</fullName>
    </recommendedName>
</protein>
<dbReference type="Proteomes" id="UP000502699">
    <property type="component" value="Chromosome"/>
</dbReference>
<dbReference type="KEGG" id="cjap:GWK36_06185"/>
<evidence type="ECO:0000313" key="3">
    <source>
        <dbReference type="EMBL" id="QIK37637.1"/>
    </source>
</evidence>
<dbReference type="Gene3D" id="1.10.1740.10">
    <property type="match status" value="1"/>
</dbReference>
<proteinExistence type="predicted"/>
<keyword evidence="4" id="KW-1185">Reference proteome</keyword>
<dbReference type="GO" id="GO:0003700">
    <property type="term" value="F:DNA-binding transcription factor activity"/>
    <property type="evidence" value="ECO:0007669"/>
    <property type="project" value="InterPro"/>
</dbReference>
<accession>A0A6G7VCX1</accession>
<dbReference type="SUPFAM" id="SSF88946">
    <property type="entry name" value="Sigma2 domain of RNA polymerase sigma factors"/>
    <property type="match status" value="1"/>
</dbReference>
<reference evidence="4" key="1">
    <citation type="submission" date="2020-01" db="EMBL/GenBank/DDBJ databases">
        <title>Caldichromatium gen. nov., sp. nov., a thermophilic purple sulfur bacterium member of the family Chromatiaceae isolated from Nakabusa hot spring, Japan.</title>
        <authorList>
            <person name="Saini M.K."/>
            <person name="Hanada S."/>
            <person name="Tank M."/>
        </authorList>
    </citation>
    <scope>NUCLEOTIDE SEQUENCE [LARGE SCALE GENOMIC DNA]</scope>
    <source>
        <strain evidence="4">No.7</strain>
    </source>
</reference>
<dbReference type="GO" id="GO:0006352">
    <property type="term" value="P:DNA-templated transcription initiation"/>
    <property type="evidence" value="ECO:0007669"/>
    <property type="project" value="InterPro"/>
</dbReference>